<organism evidence="8 9">
    <name type="scientific">Heracleum sosnowskyi</name>
    <dbReference type="NCBI Taxonomy" id="360622"/>
    <lineage>
        <taxon>Eukaryota</taxon>
        <taxon>Viridiplantae</taxon>
        <taxon>Streptophyta</taxon>
        <taxon>Embryophyta</taxon>
        <taxon>Tracheophyta</taxon>
        <taxon>Spermatophyta</taxon>
        <taxon>Magnoliopsida</taxon>
        <taxon>eudicotyledons</taxon>
        <taxon>Gunneridae</taxon>
        <taxon>Pentapetalae</taxon>
        <taxon>asterids</taxon>
        <taxon>campanulids</taxon>
        <taxon>Apiales</taxon>
        <taxon>Apiaceae</taxon>
        <taxon>Apioideae</taxon>
        <taxon>apioid superclade</taxon>
        <taxon>Tordylieae</taxon>
        <taxon>Tordyliinae</taxon>
        <taxon>Heracleum</taxon>
    </lineage>
</organism>
<dbReference type="Proteomes" id="UP001237642">
    <property type="component" value="Unassembled WGS sequence"/>
</dbReference>
<evidence type="ECO:0000256" key="5">
    <source>
        <dbReference type="ARBA" id="ARBA00023242"/>
    </source>
</evidence>
<evidence type="ECO:0000256" key="2">
    <source>
        <dbReference type="ARBA" id="ARBA00023015"/>
    </source>
</evidence>
<accession>A0AAD8JLC4</accession>
<protein>
    <recommendedName>
        <fullName evidence="7">TCP domain-containing protein</fullName>
    </recommendedName>
</protein>
<keyword evidence="4" id="KW-0804">Transcription</keyword>
<feature type="domain" description="TCP" evidence="7">
    <location>
        <begin position="30"/>
        <end position="84"/>
    </location>
</feature>
<dbReference type="InterPro" id="IPR005333">
    <property type="entry name" value="Transcription_factor_TCP"/>
</dbReference>
<reference evidence="8" key="2">
    <citation type="submission" date="2023-05" db="EMBL/GenBank/DDBJ databases">
        <authorList>
            <person name="Schelkunov M.I."/>
        </authorList>
    </citation>
    <scope>NUCLEOTIDE SEQUENCE</scope>
    <source>
        <strain evidence="8">Hsosn_3</strain>
        <tissue evidence="8">Leaf</tissue>
    </source>
</reference>
<evidence type="ECO:0000256" key="6">
    <source>
        <dbReference type="SAM" id="MobiDB-lite"/>
    </source>
</evidence>
<feature type="compositionally biased region" description="Polar residues" evidence="6">
    <location>
        <begin position="1"/>
        <end position="12"/>
    </location>
</feature>
<comment type="subcellular location">
    <subcellularLocation>
        <location evidence="1">Nucleus</location>
    </subcellularLocation>
</comment>
<evidence type="ECO:0000256" key="4">
    <source>
        <dbReference type="ARBA" id="ARBA00023163"/>
    </source>
</evidence>
<dbReference type="PROSITE" id="PS51369">
    <property type="entry name" value="TCP"/>
    <property type="match status" value="1"/>
</dbReference>
<keyword evidence="9" id="KW-1185">Reference proteome</keyword>
<evidence type="ECO:0000256" key="1">
    <source>
        <dbReference type="ARBA" id="ARBA00004123"/>
    </source>
</evidence>
<dbReference type="GO" id="GO:0003700">
    <property type="term" value="F:DNA-binding transcription factor activity"/>
    <property type="evidence" value="ECO:0007669"/>
    <property type="project" value="InterPro"/>
</dbReference>
<proteinExistence type="predicted"/>
<name>A0AAD8JLC4_9APIA</name>
<reference evidence="8" key="1">
    <citation type="submission" date="2023-02" db="EMBL/GenBank/DDBJ databases">
        <title>Genome of toxic invasive species Heracleum sosnowskyi carries increased number of genes despite the absence of recent whole-genome duplications.</title>
        <authorList>
            <person name="Schelkunov M."/>
            <person name="Shtratnikova V."/>
            <person name="Makarenko M."/>
            <person name="Klepikova A."/>
            <person name="Omelchenko D."/>
            <person name="Novikova G."/>
            <person name="Obukhova E."/>
            <person name="Bogdanov V."/>
            <person name="Penin A."/>
            <person name="Logacheva M."/>
        </authorList>
    </citation>
    <scope>NUCLEOTIDE SEQUENCE</scope>
    <source>
        <strain evidence="8">Hsosn_3</strain>
        <tissue evidence="8">Leaf</tissue>
    </source>
</reference>
<dbReference type="GO" id="GO:0043565">
    <property type="term" value="F:sequence-specific DNA binding"/>
    <property type="evidence" value="ECO:0007669"/>
    <property type="project" value="TreeGrafter"/>
</dbReference>
<keyword evidence="3" id="KW-0238">DNA-binding</keyword>
<dbReference type="Pfam" id="PF03634">
    <property type="entry name" value="TCP"/>
    <property type="match status" value="1"/>
</dbReference>
<comment type="caution">
    <text evidence="8">The sequence shown here is derived from an EMBL/GenBank/DDBJ whole genome shotgun (WGS) entry which is preliminary data.</text>
</comment>
<dbReference type="GO" id="GO:0005634">
    <property type="term" value="C:nucleus"/>
    <property type="evidence" value="ECO:0007669"/>
    <property type="project" value="UniProtKB-SubCell"/>
</dbReference>
<evidence type="ECO:0000313" key="8">
    <source>
        <dbReference type="EMBL" id="KAK1405373.1"/>
    </source>
</evidence>
<keyword evidence="5" id="KW-0539">Nucleus</keyword>
<dbReference type="InterPro" id="IPR017887">
    <property type="entry name" value="TF_TCP_subgr"/>
</dbReference>
<dbReference type="PANTHER" id="PTHR31072">
    <property type="entry name" value="TRANSCRIPTION FACTOR TCP4-RELATED"/>
    <property type="match status" value="1"/>
</dbReference>
<dbReference type="AlphaFoldDB" id="A0AAD8JLC4"/>
<gene>
    <name evidence="8" type="ORF">POM88_004978</name>
</gene>
<dbReference type="PANTHER" id="PTHR31072:SF170">
    <property type="entry name" value="TRANSCRIPTION FACTOR TCP15-RELATED"/>
    <property type="match status" value="1"/>
</dbReference>
<dbReference type="EMBL" id="JAUIZM010000001">
    <property type="protein sequence ID" value="KAK1405373.1"/>
    <property type="molecule type" value="Genomic_DNA"/>
</dbReference>
<evidence type="ECO:0000313" key="9">
    <source>
        <dbReference type="Proteomes" id="UP001237642"/>
    </source>
</evidence>
<sequence>MASSNMVLSITPSKPIKPENPTYQKLKPVVKDRHTKVNGRGCFIRIPARCAERVFQLTRELGHKSDGETIEWLLNRAEPDIIRATGSGTVGGDGLGGNLGVGNVGNMRFTSSLMGGVKQNGMQQQQQLSWI</sequence>
<evidence type="ECO:0000256" key="3">
    <source>
        <dbReference type="ARBA" id="ARBA00023125"/>
    </source>
</evidence>
<keyword evidence="2" id="KW-0805">Transcription regulation</keyword>
<evidence type="ECO:0000259" key="7">
    <source>
        <dbReference type="PROSITE" id="PS51369"/>
    </source>
</evidence>
<feature type="region of interest" description="Disordered" evidence="6">
    <location>
        <begin position="1"/>
        <end position="20"/>
    </location>
</feature>